<dbReference type="GO" id="GO:0003677">
    <property type="term" value="F:DNA binding"/>
    <property type="evidence" value="ECO:0007669"/>
    <property type="project" value="UniProtKB-KW"/>
</dbReference>
<feature type="domain" description="HTH hxlR-type" evidence="4">
    <location>
        <begin position="5"/>
        <end position="106"/>
    </location>
</feature>
<dbReference type="InterPro" id="IPR036390">
    <property type="entry name" value="WH_DNA-bd_sf"/>
</dbReference>
<dbReference type="Pfam" id="PF01638">
    <property type="entry name" value="HxlR"/>
    <property type="match status" value="1"/>
</dbReference>
<dbReference type="InterPro" id="IPR002577">
    <property type="entry name" value="HTH_HxlR"/>
</dbReference>
<evidence type="ECO:0000313" key="6">
    <source>
        <dbReference type="Proteomes" id="UP000321558"/>
    </source>
</evidence>
<dbReference type="PROSITE" id="PS51118">
    <property type="entry name" value="HTH_HXLR"/>
    <property type="match status" value="1"/>
</dbReference>
<evidence type="ECO:0000313" key="5">
    <source>
        <dbReference type="EMBL" id="GEN85283.1"/>
    </source>
</evidence>
<keyword evidence="6" id="KW-1185">Reference proteome</keyword>
<keyword evidence="3" id="KW-0804">Transcription</keyword>
<dbReference type="OrthoDB" id="9791143at2"/>
<comment type="caution">
    <text evidence="5">The sequence shown here is derived from an EMBL/GenBank/DDBJ whole genome shotgun (WGS) entry which is preliminary data.</text>
</comment>
<dbReference type="SUPFAM" id="SSF46785">
    <property type="entry name" value="Winged helix' DNA-binding domain"/>
    <property type="match status" value="1"/>
</dbReference>
<dbReference type="AlphaFoldDB" id="A0A511ZCY3"/>
<reference evidence="5 6" key="1">
    <citation type="submission" date="2019-07" db="EMBL/GenBank/DDBJ databases">
        <title>Whole genome shotgun sequence of Oceanobacillus sojae NBRC 105379.</title>
        <authorList>
            <person name="Hosoyama A."/>
            <person name="Uohara A."/>
            <person name="Ohji S."/>
            <person name="Ichikawa N."/>
        </authorList>
    </citation>
    <scope>NUCLEOTIDE SEQUENCE [LARGE SCALE GENOMIC DNA]</scope>
    <source>
        <strain evidence="5 6">NBRC 105379</strain>
    </source>
</reference>
<dbReference type="PANTHER" id="PTHR33204:SF38">
    <property type="entry name" value="HTH-TYPE TRANSCRIPTIONAL ACTIVATOR HXLR"/>
    <property type="match status" value="1"/>
</dbReference>
<dbReference type="EMBL" id="BJYM01000001">
    <property type="protein sequence ID" value="GEN85283.1"/>
    <property type="molecule type" value="Genomic_DNA"/>
</dbReference>
<name>A0A511ZCY3_9BACI</name>
<keyword evidence="1" id="KW-0805">Transcription regulation</keyword>
<evidence type="ECO:0000256" key="3">
    <source>
        <dbReference type="ARBA" id="ARBA00023163"/>
    </source>
</evidence>
<sequence>MDDLSKYGIVSALQAIGGKWKPHILFILLEKGTKRFGELRRLMPEITQGVLTQQLRELEKDGLVNRVVYQEIPPRVEYSLSAHGQTLENVLRDMCAWGFTHEEFLEKEKDSLEVRSK</sequence>
<organism evidence="5 6">
    <name type="scientific">Oceanobacillus sojae</name>
    <dbReference type="NCBI Taxonomy" id="582851"/>
    <lineage>
        <taxon>Bacteria</taxon>
        <taxon>Bacillati</taxon>
        <taxon>Bacillota</taxon>
        <taxon>Bacilli</taxon>
        <taxon>Bacillales</taxon>
        <taxon>Bacillaceae</taxon>
        <taxon>Oceanobacillus</taxon>
    </lineage>
</organism>
<evidence type="ECO:0000259" key="4">
    <source>
        <dbReference type="PROSITE" id="PS51118"/>
    </source>
</evidence>
<keyword evidence="2" id="KW-0238">DNA-binding</keyword>
<dbReference type="Proteomes" id="UP000321558">
    <property type="component" value="Unassembled WGS sequence"/>
</dbReference>
<dbReference type="RefSeq" id="WP_147207715.1">
    <property type="nucleotide sequence ID" value="NZ_BJYM01000001.1"/>
</dbReference>
<evidence type="ECO:0000256" key="2">
    <source>
        <dbReference type="ARBA" id="ARBA00023125"/>
    </source>
</evidence>
<evidence type="ECO:0000256" key="1">
    <source>
        <dbReference type="ARBA" id="ARBA00023015"/>
    </source>
</evidence>
<dbReference type="Gene3D" id="1.10.10.10">
    <property type="entry name" value="Winged helix-like DNA-binding domain superfamily/Winged helix DNA-binding domain"/>
    <property type="match status" value="1"/>
</dbReference>
<protein>
    <submittedName>
        <fullName evidence="5">MarR family transcriptional regulator</fullName>
    </submittedName>
</protein>
<dbReference type="PANTHER" id="PTHR33204">
    <property type="entry name" value="TRANSCRIPTIONAL REGULATOR, MARR FAMILY"/>
    <property type="match status" value="1"/>
</dbReference>
<gene>
    <name evidence="5" type="ORF">OSO01_00220</name>
</gene>
<dbReference type="InterPro" id="IPR036388">
    <property type="entry name" value="WH-like_DNA-bd_sf"/>
</dbReference>
<accession>A0A511ZCY3</accession>
<proteinExistence type="predicted"/>